<evidence type="ECO:0000256" key="3">
    <source>
        <dbReference type="ARBA" id="ARBA00022630"/>
    </source>
</evidence>
<keyword evidence="6" id="KW-0560">Oxidoreductase</keyword>
<dbReference type="EMBL" id="VFPP01000001">
    <property type="protein sequence ID" value="TQM84461.1"/>
    <property type="molecule type" value="Genomic_DNA"/>
</dbReference>
<name>A0A543JNM3_9PSEU</name>
<dbReference type="SUPFAM" id="SSF51905">
    <property type="entry name" value="FAD/NAD(P)-binding domain"/>
    <property type="match status" value="2"/>
</dbReference>
<sequence length="472" mass="51300">MTGGRDAGVCVVGAGFAGLAVTHELHVRGVPFTWLDRGTGIGGLWSYSAGPAYPSLRLNTSKGPTAFSWAPMPEAYPTHPRHDQVAAYLDACARPFRDRVELRTAVEHVRPHGSGAWDVTTRDHRGATRVRRFAHVVVAAGHHWTPRLPEPPIPGIDSFPGPVVHTLDYHGADPYRGRRVLVLGLGNSACDIAADVSRVATSTVLSARRGAHVVPRRLLGVPWDELRHRWWWTVLPFGARRLLAEAVLHARRGPLTAYGLPEPAERVLTEPLVVSDDLLEHIARGAVTAAPAVRGVDHATVHFADGTSREFDAVVYCTGYRPDTTVVPEEVLCQADGRIALYLRVVPPHRPGLYFAGFVRGVVHPLGALTPVFEAQARWIADLVRGATTTPDLPAMTAEIDAHLARTAHLHGTGPADPLHIDVPRYLRALRDRSGPRRATRAGKVDRSGFVPARAARPPRREGSDRGSHHPA</sequence>
<evidence type="ECO:0000256" key="6">
    <source>
        <dbReference type="ARBA" id="ARBA00023002"/>
    </source>
</evidence>
<dbReference type="InterPro" id="IPR020946">
    <property type="entry name" value="Flavin_mOase-like"/>
</dbReference>
<comment type="caution">
    <text evidence="8">The sequence shown here is derived from an EMBL/GenBank/DDBJ whole genome shotgun (WGS) entry which is preliminary data.</text>
</comment>
<proteinExistence type="inferred from homology"/>
<evidence type="ECO:0000256" key="5">
    <source>
        <dbReference type="ARBA" id="ARBA00022857"/>
    </source>
</evidence>
<dbReference type="PRINTS" id="PR00370">
    <property type="entry name" value="FMOXYGENASE"/>
</dbReference>
<organism evidence="8 9">
    <name type="scientific">Saccharothrix saharensis</name>
    <dbReference type="NCBI Taxonomy" id="571190"/>
    <lineage>
        <taxon>Bacteria</taxon>
        <taxon>Bacillati</taxon>
        <taxon>Actinomycetota</taxon>
        <taxon>Actinomycetes</taxon>
        <taxon>Pseudonocardiales</taxon>
        <taxon>Pseudonocardiaceae</taxon>
        <taxon>Saccharothrix</taxon>
    </lineage>
</organism>
<dbReference type="Gene3D" id="3.50.50.60">
    <property type="entry name" value="FAD/NAD(P)-binding domain"/>
    <property type="match status" value="1"/>
</dbReference>
<comment type="similarity">
    <text evidence="1">Belongs to the FMO family.</text>
</comment>
<feature type="region of interest" description="Disordered" evidence="7">
    <location>
        <begin position="432"/>
        <end position="472"/>
    </location>
</feature>
<comment type="similarity">
    <text evidence="2">Belongs to the FAD-binding monooxygenase family.</text>
</comment>
<keyword evidence="3" id="KW-0285">Flavoprotein</keyword>
<keyword evidence="9" id="KW-1185">Reference proteome</keyword>
<dbReference type="OrthoDB" id="5168853at2"/>
<evidence type="ECO:0000256" key="2">
    <source>
        <dbReference type="ARBA" id="ARBA00010139"/>
    </source>
</evidence>
<dbReference type="GO" id="GO:0050661">
    <property type="term" value="F:NADP binding"/>
    <property type="evidence" value="ECO:0007669"/>
    <property type="project" value="InterPro"/>
</dbReference>
<dbReference type="GO" id="GO:0004499">
    <property type="term" value="F:N,N-dimethylaniline monooxygenase activity"/>
    <property type="evidence" value="ECO:0007669"/>
    <property type="project" value="InterPro"/>
</dbReference>
<keyword evidence="4" id="KW-0274">FAD</keyword>
<dbReference type="Pfam" id="PF00743">
    <property type="entry name" value="FMO-like"/>
    <property type="match status" value="1"/>
</dbReference>
<dbReference type="GO" id="GO:0050660">
    <property type="term" value="F:flavin adenine dinucleotide binding"/>
    <property type="evidence" value="ECO:0007669"/>
    <property type="project" value="InterPro"/>
</dbReference>
<evidence type="ECO:0000313" key="8">
    <source>
        <dbReference type="EMBL" id="TQM84461.1"/>
    </source>
</evidence>
<dbReference type="Proteomes" id="UP000316628">
    <property type="component" value="Unassembled WGS sequence"/>
</dbReference>
<dbReference type="RefSeq" id="WP_141982639.1">
    <property type="nucleotide sequence ID" value="NZ_VFPP01000001.1"/>
</dbReference>
<accession>A0A543JNM3</accession>
<gene>
    <name evidence="8" type="ORF">FHX81_6907</name>
</gene>
<dbReference type="PIRSF" id="PIRSF000332">
    <property type="entry name" value="FMO"/>
    <property type="match status" value="1"/>
</dbReference>
<protein>
    <submittedName>
        <fullName evidence="8">Cation diffusion facilitator CzcD-associated flavoprotein CzcO</fullName>
    </submittedName>
</protein>
<keyword evidence="5" id="KW-0521">NADP</keyword>
<dbReference type="InterPro" id="IPR036188">
    <property type="entry name" value="FAD/NAD-bd_sf"/>
</dbReference>
<feature type="compositionally biased region" description="Basic and acidic residues" evidence="7">
    <location>
        <begin position="459"/>
        <end position="472"/>
    </location>
</feature>
<evidence type="ECO:0000313" key="9">
    <source>
        <dbReference type="Proteomes" id="UP000316628"/>
    </source>
</evidence>
<evidence type="ECO:0000256" key="4">
    <source>
        <dbReference type="ARBA" id="ARBA00022827"/>
    </source>
</evidence>
<evidence type="ECO:0000256" key="7">
    <source>
        <dbReference type="SAM" id="MobiDB-lite"/>
    </source>
</evidence>
<dbReference type="AlphaFoldDB" id="A0A543JNM3"/>
<reference evidence="8 9" key="1">
    <citation type="submission" date="2019-06" db="EMBL/GenBank/DDBJ databases">
        <title>Sequencing the genomes of 1000 actinobacteria strains.</title>
        <authorList>
            <person name="Klenk H.-P."/>
        </authorList>
    </citation>
    <scope>NUCLEOTIDE SEQUENCE [LARGE SCALE GENOMIC DNA]</scope>
    <source>
        <strain evidence="8 9">DSM 45456</strain>
    </source>
</reference>
<dbReference type="PANTHER" id="PTHR23023">
    <property type="entry name" value="DIMETHYLANILINE MONOOXYGENASE"/>
    <property type="match status" value="1"/>
</dbReference>
<evidence type="ECO:0000256" key="1">
    <source>
        <dbReference type="ARBA" id="ARBA00009183"/>
    </source>
</evidence>
<dbReference type="InterPro" id="IPR000960">
    <property type="entry name" value="Flavin_mOase"/>
</dbReference>
<dbReference type="InterPro" id="IPR050346">
    <property type="entry name" value="FMO-like"/>
</dbReference>